<evidence type="ECO:0000256" key="1">
    <source>
        <dbReference type="SAM" id="MobiDB-lite"/>
    </source>
</evidence>
<sequence>MDPSTYHPLASTPSDTPNQFSDAKGDIRLLEVHPGEAASLLSGNIIHCSFTDHPKFEALSYTWGDLEKSHAVICDGAEIRITACLQRALRAFRLKDRTRRLWIDQICLYQIASRTIVFLDIEDAEPLGTPLNYVRLLIDIGNFRKDKNTDVPTLSAFQELFAHPWFSRTWILQEFAMAKSITYFYRGQTLSWELLHMSRATALVVVPLQEDNKSAQWLAQENLFSIYIAYGGRSNFNTLTRYWMSCTSTRLTRLWNPPVRLHSTFVDLLQDGRHNDSTDPRDHVAELSQLLTVDYNLDVSSVFTRAAVQCILATNTLDVLTCVESDTVIKDLPSWVPDWTSQHLFPLNRLTTQRDLKAIFSPILRSRRYHIPAEKLPAIQVSFSADHKVLNCKGRILTSIKHVSSAWTKPAAEPDGKTVREWANLFSHGRSDDLKLRRRFNGPTLWTGKLWTGRTPAHSAYHFWEGVLSTLAVRCPNYSGGSDTSSVLDDETLNRQWQRGSYYPHSYPTLHIVGGSNVTSAIYISSWLQQTLGLASVGRRIARTEESLLVLAPPNA</sequence>
<feature type="domain" description="Heterokaryon incompatibility" evidence="2">
    <location>
        <begin position="56"/>
        <end position="111"/>
    </location>
</feature>
<comment type="caution">
    <text evidence="3">The sequence shown here is derived from an EMBL/GenBank/DDBJ whole genome shotgun (WGS) entry which is preliminary data.</text>
</comment>
<organism evidence="3 4">
    <name type="scientific">Rhizodiscina lignyota</name>
    <dbReference type="NCBI Taxonomy" id="1504668"/>
    <lineage>
        <taxon>Eukaryota</taxon>
        <taxon>Fungi</taxon>
        <taxon>Dikarya</taxon>
        <taxon>Ascomycota</taxon>
        <taxon>Pezizomycotina</taxon>
        <taxon>Dothideomycetes</taxon>
        <taxon>Pleosporomycetidae</taxon>
        <taxon>Aulographales</taxon>
        <taxon>Rhizodiscinaceae</taxon>
        <taxon>Rhizodiscina</taxon>
    </lineage>
</organism>
<keyword evidence="4" id="KW-1185">Reference proteome</keyword>
<name>A0A9P4IG88_9PEZI</name>
<dbReference type="AlphaFoldDB" id="A0A9P4IG88"/>
<gene>
    <name evidence="3" type="ORF">NA57DRAFT_75969</name>
</gene>
<dbReference type="InterPro" id="IPR052895">
    <property type="entry name" value="HetReg/Transcr_Mod"/>
</dbReference>
<evidence type="ECO:0000313" key="4">
    <source>
        <dbReference type="Proteomes" id="UP000799772"/>
    </source>
</evidence>
<feature type="region of interest" description="Disordered" evidence="1">
    <location>
        <begin position="1"/>
        <end position="20"/>
    </location>
</feature>
<evidence type="ECO:0000313" key="3">
    <source>
        <dbReference type="EMBL" id="KAF2098730.1"/>
    </source>
</evidence>
<dbReference type="PANTHER" id="PTHR24148:SF73">
    <property type="entry name" value="HET DOMAIN PROTEIN (AFU_ORTHOLOGUE AFUA_8G01020)"/>
    <property type="match status" value="1"/>
</dbReference>
<dbReference type="Proteomes" id="UP000799772">
    <property type="component" value="Unassembled WGS sequence"/>
</dbReference>
<reference evidence="3" key="1">
    <citation type="journal article" date="2020" name="Stud. Mycol.">
        <title>101 Dothideomycetes genomes: a test case for predicting lifestyles and emergence of pathogens.</title>
        <authorList>
            <person name="Haridas S."/>
            <person name="Albert R."/>
            <person name="Binder M."/>
            <person name="Bloem J."/>
            <person name="Labutti K."/>
            <person name="Salamov A."/>
            <person name="Andreopoulos B."/>
            <person name="Baker S."/>
            <person name="Barry K."/>
            <person name="Bills G."/>
            <person name="Bluhm B."/>
            <person name="Cannon C."/>
            <person name="Castanera R."/>
            <person name="Culley D."/>
            <person name="Daum C."/>
            <person name="Ezra D."/>
            <person name="Gonzalez J."/>
            <person name="Henrissat B."/>
            <person name="Kuo A."/>
            <person name="Liang C."/>
            <person name="Lipzen A."/>
            <person name="Lutzoni F."/>
            <person name="Magnuson J."/>
            <person name="Mondo S."/>
            <person name="Nolan M."/>
            <person name="Ohm R."/>
            <person name="Pangilinan J."/>
            <person name="Park H.-J."/>
            <person name="Ramirez L."/>
            <person name="Alfaro M."/>
            <person name="Sun H."/>
            <person name="Tritt A."/>
            <person name="Yoshinaga Y."/>
            <person name="Zwiers L.-H."/>
            <person name="Turgeon B."/>
            <person name="Goodwin S."/>
            <person name="Spatafora J."/>
            <person name="Crous P."/>
            <person name="Grigoriev I."/>
        </authorList>
    </citation>
    <scope>NUCLEOTIDE SEQUENCE</scope>
    <source>
        <strain evidence="3">CBS 133067</strain>
    </source>
</reference>
<dbReference type="OrthoDB" id="2157530at2759"/>
<feature type="compositionally biased region" description="Polar residues" evidence="1">
    <location>
        <begin position="11"/>
        <end position="20"/>
    </location>
</feature>
<dbReference type="InterPro" id="IPR010730">
    <property type="entry name" value="HET"/>
</dbReference>
<proteinExistence type="predicted"/>
<accession>A0A9P4IG88</accession>
<dbReference type="Pfam" id="PF06985">
    <property type="entry name" value="HET"/>
    <property type="match status" value="1"/>
</dbReference>
<evidence type="ECO:0000259" key="2">
    <source>
        <dbReference type="Pfam" id="PF06985"/>
    </source>
</evidence>
<dbReference type="PANTHER" id="PTHR24148">
    <property type="entry name" value="ANKYRIN REPEAT DOMAIN-CONTAINING PROTEIN 39 HOMOLOG-RELATED"/>
    <property type="match status" value="1"/>
</dbReference>
<dbReference type="EMBL" id="ML978126">
    <property type="protein sequence ID" value="KAF2098730.1"/>
    <property type="molecule type" value="Genomic_DNA"/>
</dbReference>
<protein>
    <recommendedName>
        <fullName evidence="2">Heterokaryon incompatibility domain-containing protein</fullName>
    </recommendedName>
</protein>